<name>A0A1F4TS62_UNCSA</name>
<evidence type="ECO:0000313" key="1">
    <source>
        <dbReference type="EMBL" id="OGC35496.1"/>
    </source>
</evidence>
<reference evidence="1 2" key="1">
    <citation type="journal article" date="2016" name="Nat. Commun.">
        <title>Thousands of microbial genomes shed light on interconnected biogeochemical processes in an aquifer system.</title>
        <authorList>
            <person name="Anantharaman K."/>
            <person name="Brown C.T."/>
            <person name="Hug L.A."/>
            <person name="Sharon I."/>
            <person name="Castelle C.J."/>
            <person name="Probst A.J."/>
            <person name="Thomas B.C."/>
            <person name="Singh A."/>
            <person name="Wilkins M.J."/>
            <person name="Karaoz U."/>
            <person name="Brodie E.L."/>
            <person name="Williams K.H."/>
            <person name="Hubbard S.S."/>
            <person name="Banfield J.F."/>
        </authorList>
    </citation>
    <scope>NUCLEOTIDE SEQUENCE [LARGE SCALE GENOMIC DNA]</scope>
</reference>
<dbReference type="AlphaFoldDB" id="A0A1F4TS62"/>
<dbReference type="EMBL" id="MEUF01000026">
    <property type="protein sequence ID" value="OGC35496.1"/>
    <property type="molecule type" value="Genomic_DNA"/>
</dbReference>
<gene>
    <name evidence="1" type="ORF">A2311_04530</name>
</gene>
<sequence length="288" mass="32856">MKTLFSRLRGLTLGRDERLMRSSLSNWGLKRIYGTAVSSPQKYLAASQLLARQAKGTIALRELPAELQEIVHYNQTSGAFSASFKLARRTQEELSLQYLLLSSEEQEFTAEIIGKQVLRGEFDRLMVSLLPSDLISRVARQLGTLSSEQELEQLAMTIGDGCPFPWGQCFHSMTGETRERFVKLVYERYLSDEFGPRQVIIIIVSCEFAAARPVMQRDWDNNFGPISEQEDKYAPLVIAAIRMLSARRLTPEQVMELFPRLLITYLSHEIQLQRLEGFDPPSLVTRPH</sequence>
<dbReference type="Proteomes" id="UP000178951">
    <property type="component" value="Unassembled WGS sequence"/>
</dbReference>
<accession>A0A1F4TS62</accession>
<evidence type="ECO:0000313" key="2">
    <source>
        <dbReference type="Proteomes" id="UP000178951"/>
    </source>
</evidence>
<protein>
    <submittedName>
        <fullName evidence="1">Uncharacterized protein</fullName>
    </submittedName>
</protein>
<organism evidence="1 2">
    <name type="scientific">candidate division WOR-1 bacterium RIFOXYB2_FULL_48_7</name>
    <dbReference type="NCBI Taxonomy" id="1802583"/>
    <lineage>
        <taxon>Bacteria</taxon>
        <taxon>Bacillati</taxon>
        <taxon>Saganbacteria</taxon>
    </lineage>
</organism>
<proteinExistence type="predicted"/>
<comment type="caution">
    <text evidence="1">The sequence shown here is derived from an EMBL/GenBank/DDBJ whole genome shotgun (WGS) entry which is preliminary data.</text>
</comment>